<dbReference type="GO" id="GO:0005886">
    <property type="term" value="C:plasma membrane"/>
    <property type="evidence" value="ECO:0007669"/>
    <property type="project" value="TreeGrafter"/>
</dbReference>
<evidence type="ECO:0000256" key="4">
    <source>
        <dbReference type="ARBA" id="ARBA00022989"/>
    </source>
</evidence>
<dbReference type="InterPro" id="IPR001182">
    <property type="entry name" value="FtsW/RodA"/>
</dbReference>
<dbReference type="GO" id="GO:0015648">
    <property type="term" value="F:lipid-linked peptidoglycan transporter activity"/>
    <property type="evidence" value="ECO:0007669"/>
    <property type="project" value="TreeGrafter"/>
</dbReference>
<evidence type="ECO:0000256" key="6">
    <source>
        <dbReference type="ARBA" id="ARBA00032370"/>
    </source>
</evidence>
<evidence type="ECO:0000256" key="1">
    <source>
        <dbReference type="ARBA" id="ARBA00004141"/>
    </source>
</evidence>
<accession>W5SUF9</accession>
<keyword evidence="2 8" id="KW-0812">Transmembrane</keyword>
<dbReference type="InterPro" id="IPR018365">
    <property type="entry name" value="Cell_cycle_FtsW-rel_CS"/>
</dbReference>
<keyword evidence="3" id="KW-0133">Cell shape</keyword>
<dbReference type="GO" id="GO:0008360">
    <property type="term" value="P:regulation of cell shape"/>
    <property type="evidence" value="ECO:0007669"/>
    <property type="project" value="UniProtKB-KW"/>
</dbReference>
<dbReference type="Proteomes" id="UP000019262">
    <property type="component" value="Chromosome"/>
</dbReference>
<dbReference type="PANTHER" id="PTHR30474">
    <property type="entry name" value="CELL CYCLE PROTEIN"/>
    <property type="match status" value="1"/>
</dbReference>
<dbReference type="EMBL" id="CP005829">
    <property type="protein sequence ID" value="AHH08686.1"/>
    <property type="molecule type" value="Genomic_DNA"/>
</dbReference>
<protein>
    <recommendedName>
        <fullName evidence="7">Cell wall polymerase</fullName>
    </recommendedName>
    <alternativeName>
        <fullName evidence="6">Peptidoglycan polymerase</fullName>
    </alternativeName>
</protein>
<keyword evidence="4 8" id="KW-1133">Transmembrane helix</keyword>
<dbReference type="AlphaFoldDB" id="W5SUF9"/>
<organism evidence="9 10">
    <name type="scientific">Borrelia anserina BA2</name>
    <dbReference type="NCBI Taxonomy" id="1313293"/>
    <lineage>
        <taxon>Bacteria</taxon>
        <taxon>Pseudomonadati</taxon>
        <taxon>Spirochaetota</taxon>
        <taxon>Spirochaetia</taxon>
        <taxon>Spirochaetales</taxon>
        <taxon>Borreliaceae</taxon>
        <taxon>Borrelia</taxon>
    </lineage>
</organism>
<dbReference type="PATRIC" id="fig|1313293.3.peg.732"/>
<keyword evidence="5 8" id="KW-0472">Membrane</keyword>
<dbReference type="eggNOG" id="COG0772">
    <property type="taxonomic scope" value="Bacteria"/>
</dbReference>
<sequence length="74" mass="8125">MMMHKSKDKYMSLVLAGVLGILFFHTSFNIGMSLGLLPITGIPLPFLSYGGSSTITFFLAMALYFNIESIVTID</sequence>
<evidence type="ECO:0000313" key="9">
    <source>
        <dbReference type="EMBL" id="AHH08686.1"/>
    </source>
</evidence>
<dbReference type="Pfam" id="PF01098">
    <property type="entry name" value="FTSW_RODA_SPOVE"/>
    <property type="match status" value="1"/>
</dbReference>
<evidence type="ECO:0000256" key="5">
    <source>
        <dbReference type="ARBA" id="ARBA00023136"/>
    </source>
</evidence>
<dbReference type="HOGENOM" id="CLU_189107_0_0_12"/>
<feature type="transmembrane region" description="Helical" evidence="8">
    <location>
        <begin position="45"/>
        <end position="65"/>
    </location>
</feature>
<evidence type="ECO:0000256" key="8">
    <source>
        <dbReference type="SAM" id="Phobius"/>
    </source>
</evidence>
<evidence type="ECO:0000256" key="7">
    <source>
        <dbReference type="ARBA" id="ARBA00033270"/>
    </source>
</evidence>
<evidence type="ECO:0000313" key="10">
    <source>
        <dbReference type="Proteomes" id="UP000019262"/>
    </source>
</evidence>
<dbReference type="GO" id="GO:0032153">
    <property type="term" value="C:cell division site"/>
    <property type="evidence" value="ECO:0007669"/>
    <property type="project" value="TreeGrafter"/>
</dbReference>
<gene>
    <name evidence="9" type="ORF">BAN_0043601</name>
</gene>
<comment type="subcellular location">
    <subcellularLocation>
        <location evidence="1">Membrane</location>
        <topology evidence="1">Multi-pass membrane protein</topology>
    </subcellularLocation>
</comment>
<reference evidence="9 10" key="1">
    <citation type="submission" date="2013-04" db="EMBL/GenBank/DDBJ databases">
        <title>Comparative Genomics of Relapsing Fever Spirochetes.</title>
        <authorList>
            <person name="Schwan T.G."/>
            <person name="Raffel S.J."/>
            <person name="Porcella S.F."/>
            <person name="Martens C.A."/>
            <person name="Bruno D.P."/>
            <person name="Rickefs S.M."/>
            <person name="Barbian K.B."/>
        </authorList>
    </citation>
    <scope>NUCLEOTIDE SEQUENCE [LARGE SCALE GENOMIC DNA]</scope>
    <source>
        <strain evidence="9 10">BA2</strain>
    </source>
</reference>
<evidence type="ECO:0000256" key="2">
    <source>
        <dbReference type="ARBA" id="ARBA00022692"/>
    </source>
</evidence>
<dbReference type="PANTHER" id="PTHR30474:SF1">
    <property type="entry name" value="PEPTIDOGLYCAN GLYCOSYLTRANSFERASE MRDB"/>
    <property type="match status" value="1"/>
</dbReference>
<dbReference type="PROSITE" id="PS00428">
    <property type="entry name" value="FTSW_RODA_SPOVE"/>
    <property type="match status" value="1"/>
</dbReference>
<proteinExistence type="predicted"/>
<name>W5SUF9_BORAN</name>
<evidence type="ECO:0000256" key="3">
    <source>
        <dbReference type="ARBA" id="ARBA00022960"/>
    </source>
</evidence>
<dbReference type="GO" id="GO:0051301">
    <property type="term" value="P:cell division"/>
    <property type="evidence" value="ECO:0007669"/>
    <property type="project" value="InterPro"/>
</dbReference>